<organism evidence="2 3">
    <name type="scientific">Gemmobacter caeni</name>
    <dbReference type="NCBI Taxonomy" id="589035"/>
    <lineage>
        <taxon>Bacteria</taxon>
        <taxon>Pseudomonadati</taxon>
        <taxon>Pseudomonadota</taxon>
        <taxon>Alphaproteobacteria</taxon>
        <taxon>Rhodobacterales</taxon>
        <taxon>Paracoccaceae</taxon>
        <taxon>Gemmobacter</taxon>
    </lineage>
</organism>
<gene>
    <name evidence="2" type="ORF">C8N34_11862</name>
</gene>
<dbReference type="RefSeq" id="WP_108130366.1">
    <property type="nucleotide sequence ID" value="NZ_QBKP01000018.1"/>
</dbReference>
<name>A0A2T6AQU6_9RHOB</name>
<reference evidence="2 3" key="1">
    <citation type="submission" date="2018-04" db="EMBL/GenBank/DDBJ databases">
        <title>Genomic Encyclopedia of Archaeal and Bacterial Type Strains, Phase II (KMG-II): from individual species to whole genera.</title>
        <authorList>
            <person name="Goeker M."/>
        </authorList>
    </citation>
    <scope>NUCLEOTIDE SEQUENCE [LARGE SCALE GENOMIC DNA]</scope>
    <source>
        <strain evidence="2 3">DSM 21823</strain>
    </source>
</reference>
<accession>A0A2T6AQU6</accession>
<proteinExistence type="predicted"/>
<keyword evidence="3" id="KW-1185">Reference proteome</keyword>
<evidence type="ECO:0000313" key="2">
    <source>
        <dbReference type="EMBL" id="PTX46189.1"/>
    </source>
</evidence>
<evidence type="ECO:0000313" key="3">
    <source>
        <dbReference type="Proteomes" id="UP000244224"/>
    </source>
</evidence>
<feature type="region of interest" description="Disordered" evidence="1">
    <location>
        <begin position="31"/>
        <end position="62"/>
    </location>
</feature>
<comment type="caution">
    <text evidence="2">The sequence shown here is derived from an EMBL/GenBank/DDBJ whole genome shotgun (WGS) entry which is preliminary data.</text>
</comment>
<sequence>MKRLILPLILALVGLFGGLAGGYFLRPTEAPPQEAGQDVAADASHDAPAPAEGHGSEEGNTGPEYVKLSNQFIVPIVEDGRISSVVVLFLSLETTAGAQETVFAREPKLRDSFLQILFDHANSGGFRGTFTEGTSLAPLRRALLESARTILPGIVSDVLITDITRQDA</sequence>
<feature type="compositionally biased region" description="Low complexity" evidence="1">
    <location>
        <begin position="40"/>
        <end position="51"/>
    </location>
</feature>
<evidence type="ECO:0000256" key="1">
    <source>
        <dbReference type="SAM" id="MobiDB-lite"/>
    </source>
</evidence>
<dbReference type="AlphaFoldDB" id="A0A2T6AQU6"/>
<dbReference type="Proteomes" id="UP000244224">
    <property type="component" value="Unassembled WGS sequence"/>
</dbReference>
<dbReference type="OrthoDB" id="7864548at2"/>
<evidence type="ECO:0008006" key="4">
    <source>
        <dbReference type="Google" id="ProtNLM"/>
    </source>
</evidence>
<protein>
    <recommendedName>
        <fullName evidence="4">Flagellar protein FliL</fullName>
    </recommendedName>
</protein>
<dbReference type="EMBL" id="QBKP01000018">
    <property type="protein sequence ID" value="PTX46189.1"/>
    <property type="molecule type" value="Genomic_DNA"/>
</dbReference>